<name>A0A7X0H4N3_9BACT</name>
<protein>
    <submittedName>
        <fullName evidence="1">Uncharacterized protein</fullName>
    </submittedName>
</protein>
<evidence type="ECO:0000313" key="2">
    <source>
        <dbReference type="Proteomes" id="UP000541810"/>
    </source>
</evidence>
<dbReference type="Proteomes" id="UP000541810">
    <property type="component" value="Unassembled WGS sequence"/>
</dbReference>
<keyword evidence="2" id="KW-1185">Reference proteome</keyword>
<dbReference type="AlphaFoldDB" id="A0A7X0H4N3"/>
<dbReference type="EMBL" id="JACHGY010000001">
    <property type="protein sequence ID" value="MBB6429222.1"/>
    <property type="molecule type" value="Genomic_DNA"/>
</dbReference>
<accession>A0A7X0H4N3</accession>
<gene>
    <name evidence="1" type="ORF">HNQ40_001028</name>
</gene>
<reference evidence="1 2" key="1">
    <citation type="submission" date="2020-08" db="EMBL/GenBank/DDBJ databases">
        <title>Genomic Encyclopedia of Type Strains, Phase IV (KMG-IV): sequencing the most valuable type-strain genomes for metagenomic binning, comparative biology and taxonomic classification.</title>
        <authorList>
            <person name="Goeker M."/>
        </authorList>
    </citation>
    <scope>NUCLEOTIDE SEQUENCE [LARGE SCALE GENOMIC DNA]</scope>
    <source>
        <strain evidence="1 2">DSM 103725</strain>
    </source>
</reference>
<proteinExistence type="predicted"/>
<sequence length="135" mass="14786">MPDIEEKQIMKPRNLTMGGDVHKGVTNISFRLNKKNLYPVFKEDDLTPSAYEQVRSNQPAVTVRITTMSREALEGLVDLVGDMTVEGKEPGTSNKTVFTFTSAQFLGGEGSIQNERAGEFTLEAQAIGYSTAPKA</sequence>
<organism evidence="1 2">
    <name type="scientific">Algisphaera agarilytica</name>
    <dbReference type="NCBI Taxonomy" id="1385975"/>
    <lineage>
        <taxon>Bacteria</taxon>
        <taxon>Pseudomonadati</taxon>
        <taxon>Planctomycetota</taxon>
        <taxon>Phycisphaerae</taxon>
        <taxon>Phycisphaerales</taxon>
        <taxon>Phycisphaeraceae</taxon>
        <taxon>Algisphaera</taxon>
    </lineage>
</organism>
<evidence type="ECO:0000313" key="1">
    <source>
        <dbReference type="EMBL" id="MBB6429222.1"/>
    </source>
</evidence>
<comment type="caution">
    <text evidence="1">The sequence shown here is derived from an EMBL/GenBank/DDBJ whole genome shotgun (WGS) entry which is preliminary data.</text>
</comment>
<dbReference type="RefSeq" id="WP_184676808.1">
    <property type="nucleotide sequence ID" value="NZ_JACHGY010000001.1"/>
</dbReference>